<dbReference type="STRING" id="690567.110"/>
<dbReference type="InterPro" id="IPR003646">
    <property type="entry name" value="SH3-like_bac-type"/>
</dbReference>
<keyword evidence="3" id="KW-1185">Reference proteome</keyword>
<dbReference type="Gene3D" id="2.30.30.40">
    <property type="entry name" value="SH3 Domains"/>
    <property type="match status" value="1"/>
</dbReference>
<evidence type="ECO:0000313" key="3">
    <source>
        <dbReference type="Proteomes" id="UP000045545"/>
    </source>
</evidence>
<dbReference type="OrthoDB" id="9763643at2"/>
<gene>
    <name evidence="2" type="ORF">110</name>
</gene>
<evidence type="ECO:0000259" key="1">
    <source>
        <dbReference type="Pfam" id="PF08239"/>
    </source>
</evidence>
<dbReference type="Proteomes" id="UP000045545">
    <property type="component" value="Unassembled WGS sequence"/>
</dbReference>
<organism evidence="2 3">
    <name type="scientific">Syntrophomonas zehnderi OL-4</name>
    <dbReference type="NCBI Taxonomy" id="690567"/>
    <lineage>
        <taxon>Bacteria</taxon>
        <taxon>Bacillati</taxon>
        <taxon>Bacillota</taxon>
        <taxon>Clostridia</taxon>
        <taxon>Eubacteriales</taxon>
        <taxon>Syntrophomonadaceae</taxon>
        <taxon>Syntrophomonas</taxon>
    </lineage>
</organism>
<reference evidence="2 3" key="1">
    <citation type="submission" date="2015-03" db="EMBL/GenBank/DDBJ databases">
        <authorList>
            <person name="Murphy D."/>
        </authorList>
    </citation>
    <scope>NUCLEOTIDE SEQUENCE [LARGE SCALE GENOMIC DNA]</scope>
    <source>
        <strain evidence="2 3">OL-4</strain>
    </source>
</reference>
<dbReference type="RefSeq" id="WP_076982580.1">
    <property type="nucleotide sequence ID" value="NZ_CGIH01000002.1"/>
</dbReference>
<evidence type="ECO:0000313" key="2">
    <source>
        <dbReference type="EMBL" id="CFW97857.1"/>
    </source>
</evidence>
<dbReference type="AlphaFoldDB" id="A0A0E4G8V3"/>
<proteinExistence type="predicted"/>
<sequence length="192" mass="21299">MYNIKKYWVAPLTIFMVFSFLIIAAPSVPAMAEPLYVTTTSVNLRSQPNTSSSVLFTMAEGTACVYLGQSQNGFLKVQAWNPSSSAWNQGWVATNYVNASTVASNQSGSAKFIYDSNLNDSGYRISANGFVVYESSSGSWLNLPCYSLSNADYTKFNRYHDSGGWYYAPVSTAYVYGRYKVSGPSYYWFALN</sequence>
<dbReference type="EMBL" id="CGIH01000002">
    <property type="protein sequence ID" value="CFW97857.1"/>
    <property type="molecule type" value="Genomic_DNA"/>
</dbReference>
<protein>
    <submittedName>
        <fullName evidence="2">SH3-like domain, bacterial-type</fullName>
    </submittedName>
</protein>
<name>A0A0E4G8V3_9FIRM</name>
<dbReference type="Pfam" id="PF08239">
    <property type="entry name" value="SH3_3"/>
    <property type="match status" value="1"/>
</dbReference>
<accession>A0A0E4G8V3</accession>
<feature type="domain" description="SH3b" evidence="1">
    <location>
        <begin position="41"/>
        <end position="97"/>
    </location>
</feature>